<evidence type="ECO:0000313" key="2">
    <source>
        <dbReference type="EMBL" id="KAJ1968886.1"/>
    </source>
</evidence>
<proteinExistence type="predicted"/>
<dbReference type="EMBL" id="JANBPY010000124">
    <property type="protein sequence ID" value="KAJ1968886.1"/>
    <property type="molecule type" value="Genomic_DNA"/>
</dbReference>
<dbReference type="OrthoDB" id="5638576at2759"/>
<accession>A0A9W8AYY9</accession>
<sequence length="315" mass="36098">TGSLRKHLLRQGLAVTTFPPTPASIRSDSGSDYNDEYLLETPTKIRSVRKKPNREFYAICHVDDERGKRKKPRMGYQSNCGGKSNRERDEALDEAVTKLQGLIDHFANGKQPGRVMLWACGCQLFQVDAEAGPHHDVIQYWRRGDREAYMRSNSQYRERSIALAERFLNAFPRDVKRLRDLLKQRKENRDVDVCLVMNDRPKSRVPPKRDRILRNRNSAAGNTVVVVIPERRPPQGKTEVIVIRDETPNPSTPHLGQKKVDMQQNSPVILYQGVSPFNRDFIKARRATTDFDLELVTPPRGNTSILSTPKRKRCA</sequence>
<organism evidence="2 3">
    <name type="scientific">Dispira parvispora</name>
    <dbReference type="NCBI Taxonomy" id="1520584"/>
    <lineage>
        <taxon>Eukaryota</taxon>
        <taxon>Fungi</taxon>
        <taxon>Fungi incertae sedis</taxon>
        <taxon>Zoopagomycota</taxon>
        <taxon>Kickxellomycotina</taxon>
        <taxon>Dimargaritomycetes</taxon>
        <taxon>Dimargaritales</taxon>
        <taxon>Dimargaritaceae</taxon>
        <taxon>Dispira</taxon>
    </lineage>
</organism>
<evidence type="ECO:0000313" key="3">
    <source>
        <dbReference type="Proteomes" id="UP001150925"/>
    </source>
</evidence>
<protein>
    <submittedName>
        <fullName evidence="2">Uncharacterized protein</fullName>
    </submittedName>
</protein>
<keyword evidence="3" id="KW-1185">Reference proteome</keyword>
<feature type="non-terminal residue" evidence="2">
    <location>
        <position position="1"/>
    </location>
</feature>
<evidence type="ECO:0000256" key="1">
    <source>
        <dbReference type="SAM" id="MobiDB-lite"/>
    </source>
</evidence>
<dbReference type="AlphaFoldDB" id="A0A9W8AYY9"/>
<comment type="caution">
    <text evidence="2">The sequence shown here is derived from an EMBL/GenBank/DDBJ whole genome shotgun (WGS) entry which is preliminary data.</text>
</comment>
<dbReference type="Proteomes" id="UP001150925">
    <property type="component" value="Unassembled WGS sequence"/>
</dbReference>
<reference evidence="2" key="1">
    <citation type="submission" date="2022-07" db="EMBL/GenBank/DDBJ databases">
        <title>Phylogenomic reconstructions and comparative analyses of Kickxellomycotina fungi.</title>
        <authorList>
            <person name="Reynolds N.K."/>
            <person name="Stajich J.E."/>
            <person name="Barry K."/>
            <person name="Grigoriev I.V."/>
            <person name="Crous P."/>
            <person name="Smith M.E."/>
        </authorList>
    </citation>
    <scope>NUCLEOTIDE SEQUENCE</scope>
    <source>
        <strain evidence="2">RSA 1196</strain>
    </source>
</reference>
<name>A0A9W8AYY9_9FUNG</name>
<feature type="region of interest" description="Disordered" evidence="1">
    <location>
        <begin position="68"/>
        <end position="88"/>
    </location>
</feature>
<gene>
    <name evidence="2" type="ORF">IWQ62_000974</name>
</gene>